<protein>
    <submittedName>
        <fullName evidence="2">Heme-binding protein</fullName>
    </submittedName>
</protein>
<dbReference type="Pfam" id="PF03928">
    <property type="entry name" value="HbpS-like"/>
    <property type="match status" value="1"/>
</dbReference>
<feature type="signal peptide" evidence="1">
    <location>
        <begin position="1"/>
        <end position="24"/>
    </location>
</feature>
<reference evidence="2 3" key="2">
    <citation type="submission" date="2019-01" db="EMBL/GenBank/DDBJ databases">
        <title>Tautonia sociabilis, a novel thermotolerant planctomycete of Isosphaeraceae family, isolated from a 4000 m deep subterranean habitat.</title>
        <authorList>
            <person name="Kovaleva O.L."/>
            <person name="Elcheninov A.G."/>
            <person name="Van Heerden E."/>
            <person name="Toshchakov S.V."/>
            <person name="Novikov A."/>
            <person name="Bonch-Osmolovskaya E.A."/>
            <person name="Kublanov I.V."/>
        </authorList>
    </citation>
    <scope>NUCLEOTIDE SEQUENCE [LARGE SCALE GENOMIC DNA]</scope>
    <source>
        <strain evidence="2 3">GM2012</strain>
    </source>
</reference>
<reference evidence="2 3" key="1">
    <citation type="submission" date="2018-12" db="EMBL/GenBank/DDBJ databases">
        <authorList>
            <person name="Toschakov S.V."/>
        </authorList>
    </citation>
    <scope>NUCLEOTIDE SEQUENCE [LARGE SCALE GENOMIC DNA]</scope>
    <source>
        <strain evidence="2 3">GM2012</strain>
    </source>
</reference>
<keyword evidence="3" id="KW-1185">Reference proteome</keyword>
<gene>
    <name evidence="2" type="ORF">TsocGM_00770</name>
</gene>
<keyword evidence="1" id="KW-0732">Signal</keyword>
<dbReference type="InterPro" id="IPR038084">
    <property type="entry name" value="PduO/GlcC-like_sf"/>
</dbReference>
<dbReference type="RefSeq" id="WP_126723405.1">
    <property type="nucleotide sequence ID" value="NZ_RYZH01000001.1"/>
</dbReference>
<sequence length="186" mass="18480">MLARLATISAALTVSLSTAGPATGQEPPPLIERGAIRLTLGGAQAIVEGAQEKAREMGLKVNITVVDEGGHPIAFVRMDGARSASSYTSMTKAVAAATLRQPTGPVPAGVEAPDALLNLSLQLTASASGGKVTTLSGGVPVVVDGQIIGGVGVGGATGEQDAEIARAGIARLLSSIDSQDSDTNGR</sequence>
<organism evidence="2 3">
    <name type="scientific">Tautonia sociabilis</name>
    <dbReference type="NCBI Taxonomy" id="2080755"/>
    <lineage>
        <taxon>Bacteria</taxon>
        <taxon>Pseudomonadati</taxon>
        <taxon>Planctomycetota</taxon>
        <taxon>Planctomycetia</taxon>
        <taxon>Isosphaerales</taxon>
        <taxon>Isosphaeraceae</taxon>
        <taxon>Tautonia</taxon>
    </lineage>
</organism>
<dbReference type="Proteomes" id="UP000280296">
    <property type="component" value="Unassembled WGS sequence"/>
</dbReference>
<comment type="caution">
    <text evidence="2">The sequence shown here is derived from an EMBL/GenBank/DDBJ whole genome shotgun (WGS) entry which is preliminary data.</text>
</comment>
<dbReference type="AlphaFoldDB" id="A0A432MQT7"/>
<dbReference type="Gene3D" id="3.30.450.150">
    <property type="entry name" value="Haem-degrading domain"/>
    <property type="match status" value="1"/>
</dbReference>
<proteinExistence type="predicted"/>
<dbReference type="InterPro" id="IPR052517">
    <property type="entry name" value="GlcG_carb_metab_protein"/>
</dbReference>
<evidence type="ECO:0000256" key="1">
    <source>
        <dbReference type="SAM" id="SignalP"/>
    </source>
</evidence>
<name>A0A432MQT7_9BACT</name>
<accession>A0A432MQT7</accession>
<evidence type="ECO:0000313" key="2">
    <source>
        <dbReference type="EMBL" id="RUL89730.1"/>
    </source>
</evidence>
<dbReference type="PANTHER" id="PTHR34309">
    <property type="entry name" value="SLR1406 PROTEIN"/>
    <property type="match status" value="1"/>
</dbReference>
<dbReference type="OrthoDB" id="9778896at2"/>
<dbReference type="EMBL" id="RYZH01000001">
    <property type="protein sequence ID" value="RUL89730.1"/>
    <property type="molecule type" value="Genomic_DNA"/>
</dbReference>
<dbReference type="InterPro" id="IPR005624">
    <property type="entry name" value="PduO/GlcC-like"/>
</dbReference>
<evidence type="ECO:0000313" key="3">
    <source>
        <dbReference type="Proteomes" id="UP000280296"/>
    </source>
</evidence>
<dbReference type="PANTHER" id="PTHR34309:SF1">
    <property type="entry name" value="PROTEIN GLCG"/>
    <property type="match status" value="1"/>
</dbReference>
<dbReference type="SUPFAM" id="SSF143744">
    <property type="entry name" value="GlcG-like"/>
    <property type="match status" value="1"/>
</dbReference>
<feature type="chain" id="PRO_5019473729" evidence="1">
    <location>
        <begin position="25"/>
        <end position="186"/>
    </location>
</feature>